<name>A0A6C0M4P4_9ZZZZ</name>
<dbReference type="SUPFAM" id="SSF82185">
    <property type="entry name" value="Histone H3 K4-specific methyltransferase SET7/9 N-terminal domain"/>
    <property type="match status" value="1"/>
</dbReference>
<evidence type="ECO:0008006" key="3">
    <source>
        <dbReference type="Google" id="ProtNLM"/>
    </source>
</evidence>
<reference evidence="2" key="1">
    <citation type="journal article" date="2020" name="Nature">
        <title>Giant virus diversity and host interactions through global metagenomics.</title>
        <authorList>
            <person name="Schulz F."/>
            <person name="Roux S."/>
            <person name="Paez-Espino D."/>
            <person name="Jungbluth S."/>
            <person name="Walsh D.A."/>
            <person name="Denef V.J."/>
            <person name="McMahon K.D."/>
            <person name="Konstantinidis K.T."/>
            <person name="Eloe-Fadrosh E.A."/>
            <person name="Kyrpides N.C."/>
            <person name="Woyke T."/>
        </authorList>
    </citation>
    <scope>NUCLEOTIDE SEQUENCE</scope>
    <source>
        <strain evidence="2">GVMAG-S-1035124-57</strain>
    </source>
</reference>
<dbReference type="EMBL" id="MN740638">
    <property type="protein sequence ID" value="QHU36412.1"/>
    <property type="molecule type" value="Genomic_DNA"/>
</dbReference>
<dbReference type="InterPro" id="IPR003409">
    <property type="entry name" value="MORN"/>
</dbReference>
<sequence length="96" mass="10695">MAPRTQVTLYDEDGSVYQGYVNERGEKHGQGTLKTGIYLSGIVGDDNSHLMKWSEYSGNWCNGLLHGYGVMRKMSSNGVAEVVFEGIWEDGVPKYE</sequence>
<proteinExistence type="predicted"/>
<dbReference type="Pfam" id="PF02493">
    <property type="entry name" value="MORN"/>
    <property type="match status" value="2"/>
</dbReference>
<dbReference type="AlphaFoldDB" id="A0A6C0M4P4"/>
<evidence type="ECO:0000256" key="1">
    <source>
        <dbReference type="ARBA" id="ARBA00022737"/>
    </source>
</evidence>
<evidence type="ECO:0000313" key="2">
    <source>
        <dbReference type="EMBL" id="QHU36412.1"/>
    </source>
</evidence>
<organism evidence="2">
    <name type="scientific">viral metagenome</name>
    <dbReference type="NCBI Taxonomy" id="1070528"/>
    <lineage>
        <taxon>unclassified sequences</taxon>
        <taxon>metagenomes</taxon>
        <taxon>organismal metagenomes</taxon>
    </lineage>
</organism>
<accession>A0A6C0M4P4</accession>
<keyword evidence="1" id="KW-0677">Repeat</keyword>
<protein>
    <recommendedName>
        <fullName evidence="3">MORN repeat-containing protein</fullName>
    </recommendedName>
</protein>